<accession>A0ABM4AI30</accession>
<keyword evidence="4" id="KW-1185">Reference proteome</keyword>
<dbReference type="InterPro" id="IPR013940">
    <property type="entry name" value="Spo22/ZIP4/TEX11"/>
</dbReference>
<organism evidence="4 5">
    <name type="scientific">Ziziphus jujuba</name>
    <name type="common">Chinese jujube</name>
    <name type="synonym">Ziziphus sativa</name>
    <dbReference type="NCBI Taxonomy" id="326968"/>
    <lineage>
        <taxon>Eukaryota</taxon>
        <taxon>Viridiplantae</taxon>
        <taxon>Streptophyta</taxon>
        <taxon>Embryophyta</taxon>
        <taxon>Tracheophyta</taxon>
        <taxon>Spermatophyta</taxon>
        <taxon>Magnoliopsida</taxon>
        <taxon>eudicotyledons</taxon>
        <taxon>Gunneridae</taxon>
        <taxon>Pentapetalae</taxon>
        <taxon>rosids</taxon>
        <taxon>fabids</taxon>
        <taxon>Rosales</taxon>
        <taxon>Rhamnaceae</taxon>
        <taxon>Paliureae</taxon>
        <taxon>Ziziphus</taxon>
    </lineage>
</organism>
<dbReference type="InterPro" id="IPR039057">
    <property type="entry name" value="Spo22/ZIP4"/>
</dbReference>
<evidence type="ECO:0000256" key="1">
    <source>
        <dbReference type="ARBA" id="ARBA00023254"/>
    </source>
</evidence>
<keyword evidence="3" id="KW-0472">Membrane</keyword>
<gene>
    <name evidence="5" type="primary">LOC107422047</name>
</gene>
<proteinExistence type="predicted"/>
<keyword evidence="3" id="KW-0812">Transmembrane</keyword>
<dbReference type="RefSeq" id="XP_060676381.1">
    <property type="nucleotide sequence ID" value="XM_060820398.1"/>
</dbReference>
<name>A0ABM4AI30_ZIZJJ</name>
<dbReference type="Proteomes" id="UP001652623">
    <property type="component" value="Chromosome 9"/>
</dbReference>
<evidence type="ECO:0000256" key="3">
    <source>
        <dbReference type="SAM" id="Phobius"/>
    </source>
</evidence>
<protein>
    <recommendedName>
        <fullName evidence="2">Protein ZIP4 homolog</fullName>
    </recommendedName>
</protein>
<dbReference type="InterPro" id="IPR011990">
    <property type="entry name" value="TPR-like_helical_dom_sf"/>
</dbReference>
<evidence type="ECO:0000313" key="4">
    <source>
        <dbReference type="Proteomes" id="UP001652623"/>
    </source>
</evidence>
<dbReference type="GeneID" id="107422047"/>
<dbReference type="PANTHER" id="PTHR40375">
    <property type="entry name" value="SPORULATION-SPECIFIC PROTEIN 22"/>
    <property type="match status" value="1"/>
</dbReference>
<feature type="transmembrane region" description="Helical" evidence="3">
    <location>
        <begin position="20"/>
        <end position="40"/>
    </location>
</feature>
<reference evidence="5" key="1">
    <citation type="submission" date="2025-08" db="UniProtKB">
        <authorList>
            <consortium name="RefSeq"/>
        </authorList>
    </citation>
    <scope>IDENTIFICATION</scope>
    <source>
        <tissue evidence="5">Seedling</tissue>
    </source>
</reference>
<dbReference type="Gene3D" id="1.25.40.10">
    <property type="entry name" value="Tetratricopeptide repeat domain"/>
    <property type="match status" value="2"/>
</dbReference>
<sequence>MDLGAYFVRHHSVRRIQSSALCCFFVFFVFYFSLQIHIFGCAFQNFRNYSLCNLSTPKQMKIAEISSPDHRQGHHDSQFQQQHHLHLVSQIESSIKQAENLSPGKPLPVTISDDLRKYLNQLSQLAPFPNSLKLLVWKLSYRLWNACVDLSNAASIRSRYPSSSSSSRKDSTEEHAKLRHIAADLLAVAGGVSGVPSPVIKSASFYHKTGLIWHELRNFDLASTCFEKATDLVSNFDLNTITDAGERKLLLDLSIARSRTAWEISDQNLAMTLLNRARTLLFGLAEHYKALASQYMMFGKSVLAKSESGGLSEALRLMNEALDLYEKGLHAARTREEMHELKDLRSKTLRFVSAIHLQMGEYESVIKCVKVLRDGDSGEHHHPSLPVLAMKGWLGLGRFMEAEKELRGMVVNKGIPEGVWVSAVEAYFQAAGTAGAETAKGVFLGLLGRCHISASAAVRVAHKVVGDGGSGGEGARVRAKVVAEIVSDERVVALFSGEAAGKQRVAMHALLWNCAADHFRSKDYETSAEIFEKSMLYVPYDSENSILRAKGFRVLCLCHLGLSQLDQAQEYINEAEKLEPNITAAFLKLKIYLQKNDKNSSINQIQAMTTCLDFSLDFLSLAAHEAVACRALTVAVAALSSLLNFYANGKSMPTPEVVVLRALITILTQEPGNELEVFKFVKWAYNRASEVGSDCFFGKGEVGRRERNWFAVTSWNLGTKTGMERNFELCSHFMKLASKFYGFLADSEVEENSIMVCKSLIVTVSAMIASENQKNAALSDSEVKQVIELLDRAGKILKTNSTGTRLNDDQASNIEPDLFFIYTFCAYEIQGRLNDLGSQLVLVKGFASSKVCNPRYLLQIGLRASQGPWPNYEIATFALNECLSALLSSPSPDYQNVALIVRKLIVIASIRKGETDDEALHAMYKQAYRVMVGLKDGEYPIEEGKWLATTAWNRAALPMRLGQIDVGKKWMNTGLELAKQVPSMETCRLSMEDFVGGLGKEFCVQNDGDNRSQLTV</sequence>
<dbReference type="PANTHER" id="PTHR40375:SF2">
    <property type="entry name" value="SPORULATION-SPECIFIC PROTEIN 22"/>
    <property type="match status" value="1"/>
</dbReference>
<dbReference type="SMART" id="SM00028">
    <property type="entry name" value="TPR"/>
    <property type="match status" value="3"/>
</dbReference>
<keyword evidence="3" id="KW-1133">Transmembrane helix</keyword>
<evidence type="ECO:0000313" key="5">
    <source>
        <dbReference type="RefSeq" id="XP_060676381.1"/>
    </source>
</evidence>
<evidence type="ECO:0000256" key="2">
    <source>
        <dbReference type="ARBA" id="ARBA00031845"/>
    </source>
</evidence>
<dbReference type="InterPro" id="IPR019734">
    <property type="entry name" value="TPR_rpt"/>
</dbReference>
<dbReference type="Pfam" id="PF08631">
    <property type="entry name" value="SPO22"/>
    <property type="match status" value="1"/>
</dbReference>
<keyword evidence="1" id="KW-0469">Meiosis</keyword>
<dbReference type="SUPFAM" id="SSF48452">
    <property type="entry name" value="TPR-like"/>
    <property type="match status" value="1"/>
</dbReference>